<sequence length="170" mass="19567">MDVTSRAESAPRVSRSELSALYYAHRKYGLTGKELNTLEILVKYCLQVYFKLYYDIKVHHRLEDGPSTSSRSSKVMRSRRRSSNAVTFYNSQGGLCASVTFVACQHDHQWVKHYGSDMHKSLSQPVLTIAQLLVFNCIKRRRDYGKSTTCLYSKDGETPLPSTWDSRFMH</sequence>
<dbReference type="AlphaFoldDB" id="A0A8J5CXY5"/>
<comment type="caution">
    <text evidence="1">The sequence shown here is derived from an EMBL/GenBank/DDBJ whole genome shotgun (WGS) entry which is preliminary data.</text>
</comment>
<dbReference type="Proteomes" id="UP000770661">
    <property type="component" value="Unassembled WGS sequence"/>
</dbReference>
<keyword evidence="2" id="KW-1185">Reference proteome</keyword>
<gene>
    <name evidence="1" type="ORF">GWK47_006085</name>
</gene>
<organism evidence="1 2">
    <name type="scientific">Chionoecetes opilio</name>
    <name type="common">Atlantic snow crab</name>
    <name type="synonym">Cancer opilio</name>
    <dbReference type="NCBI Taxonomy" id="41210"/>
    <lineage>
        <taxon>Eukaryota</taxon>
        <taxon>Metazoa</taxon>
        <taxon>Ecdysozoa</taxon>
        <taxon>Arthropoda</taxon>
        <taxon>Crustacea</taxon>
        <taxon>Multicrustacea</taxon>
        <taxon>Malacostraca</taxon>
        <taxon>Eumalacostraca</taxon>
        <taxon>Eucarida</taxon>
        <taxon>Decapoda</taxon>
        <taxon>Pleocyemata</taxon>
        <taxon>Brachyura</taxon>
        <taxon>Eubrachyura</taxon>
        <taxon>Majoidea</taxon>
        <taxon>Majidae</taxon>
        <taxon>Chionoecetes</taxon>
    </lineage>
</organism>
<reference evidence="1" key="1">
    <citation type="submission" date="2020-07" db="EMBL/GenBank/DDBJ databases">
        <title>The High-quality genome of the commercially important snow crab, Chionoecetes opilio.</title>
        <authorList>
            <person name="Jeong J.-H."/>
            <person name="Ryu S."/>
        </authorList>
    </citation>
    <scope>NUCLEOTIDE SEQUENCE</scope>
    <source>
        <strain evidence="1">MADBK_172401_WGS</strain>
        <tissue evidence="1">Digestive gland</tissue>
    </source>
</reference>
<protein>
    <submittedName>
        <fullName evidence="1">Uncharacterized protein</fullName>
    </submittedName>
</protein>
<evidence type="ECO:0000313" key="2">
    <source>
        <dbReference type="Proteomes" id="UP000770661"/>
    </source>
</evidence>
<name>A0A8J5CXY5_CHIOP</name>
<dbReference type="EMBL" id="JACEEZ010009725">
    <property type="protein sequence ID" value="KAG0722342.1"/>
    <property type="molecule type" value="Genomic_DNA"/>
</dbReference>
<evidence type="ECO:0000313" key="1">
    <source>
        <dbReference type="EMBL" id="KAG0722342.1"/>
    </source>
</evidence>
<accession>A0A8J5CXY5</accession>
<proteinExistence type="predicted"/>